<protein>
    <recommendedName>
        <fullName evidence="4">Alginate biosynthesis protein AlgF</fullName>
    </recommendedName>
</protein>
<dbReference type="InterPro" id="IPR035422">
    <property type="entry name" value="AlgF"/>
</dbReference>
<comment type="caution">
    <text evidence="9">The sequence shown here is derived from an EMBL/GenBank/DDBJ whole genome shotgun (WGS) entry which is preliminary data.</text>
</comment>
<evidence type="ECO:0000256" key="5">
    <source>
        <dbReference type="ARBA" id="ARBA00022729"/>
    </source>
</evidence>
<keyword evidence="5 8" id="KW-0732">Signal</keyword>
<evidence type="ECO:0000256" key="6">
    <source>
        <dbReference type="ARBA" id="ARBA00022764"/>
    </source>
</evidence>
<dbReference type="GO" id="GO:0016740">
    <property type="term" value="F:transferase activity"/>
    <property type="evidence" value="ECO:0007669"/>
    <property type="project" value="UniProtKB-KW"/>
</dbReference>
<name>A0A085VNW5_PSESX</name>
<proteinExistence type="inferred from homology"/>
<evidence type="ECO:0000313" key="9">
    <source>
        <dbReference type="EMBL" id="KFE57128.1"/>
    </source>
</evidence>
<dbReference type="EMBL" id="JPQU01000021">
    <property type="protein sequence ID" value="KFE57128.1"/>
    <property type="molecule type" value="Genomic_DNA"/>
</dbReference>
<evidence type="ECO:0000256" key="2">
    <source>
        <dbReference type="ARBA" id="ARBA00005182"/>
    </source>
</evidence>
<dbReference type="PATRIC" id="fig|317.175.peg.1145"/>
<keyword evidence="10" id="KW-1185">Reference proteome</keyword>
<reference evidence="9 10" key="1">
    <citation type="submission" date="2014-07" db="EMBL/GenBank/DDBJ databases">
        <title>Draft Genome Sequences of Environmental Pseudomonas syringae strains.</title>
        <authorList>
            <person name="Baltrus D.A."/>
            <person name="Berge O."/>
            <person name="Morris C."/>
        </authorList>
    </citation>
    <scope>NUCLEOTIDE SEQUENCE [LARGE SCALE GENOMIC DNA]</scope>
    <source>
        <strain evidence="9 10">GAW0119</strain>
    </source>
</reference>
<dbReference type="PROSITE" id="PS51257">
    <property type="entry name" value="PROKAR_LIPOPROTEIN"/>
    <property type="match status" value="1"/>
</dbReference>
<dbReference type="Proteomes" id="UP000028631">
    <property type="component" value="Unassembled WGS sequence"/>
</dbReference>
<feature type="chain" id="PRO_5001799260" description="Alginate biosynthesis protein AlgF" evidence="8">
    <location>
        <begin position="28"/>
        <end position="224"/>
    </location>
</feature>
<evidence type="ECO:0000256" key="4">
    <source>
        <dbReference type="ARBA" id="ARBA00013964"/>
    </source>
</evidence>
<dbReference type="AlphaFoldDB" id="A0A085VNW5"/>
<gene>
    <name evidence="9" type="ORF">IV01_05445</name>
</gene>
<keyword evidence="9" id="KW-0808">Transferase</keyword>
<accession>A0A085VNW5</accession>
<keyword evidence="6" id="KW-0574">Periplasm</keyword>
<dbReference type="GO" id="GO:0042121">
    <property type="term" value="P:alginic acid biosynthetic process"/>
    <property type="evidence" value="ECO:0007669"/>
    <property type="project" value="UniProtKB-UniPathway"/>
</dbReference>
<comment type="similarity">
    <text evidence="3">Belongs to the AlgF family.</text>
</comment>
<sequence length="224" mass="24085">MYPRICKWAGLYLALGVSFGLACTAQAAPEIAQLYASKLPEGSAWVRVVNPSDNAVQVRVDQSTDFALSAQSVVASPFQVVDSRQPLHVTVNGREIKGLNVPKNAWVTLILDSNPANPPRLVVDPPVRGKDLRAELNIYNLSAGCETANIQLANGASVFNQLPFNGQAQRTINPVQATLIANCGKTTSLPFKLEPFKASDRYSLFLIGSSQSPRLIGLVDQTAP</sequence>
<dbReference type="RefSeq" id="WP_032626795.1">
    <property type="nucleotide sequence ID" value="NZ_JPQU01000021.1"/>
</dbReference>
<feature type="signal peptide" evidence="8">
    <location>
        <begin position="1"/>
        <end position="27"/>
    </location>
</feature>
<evidence type="ECO:0000256" key="3">
    <source>
        <dbReference type="ARBA" id="ARBA00010033"/>
    </source>
</evidence>
<evidence type="ECO:0000256" key="7">
    <source>
        <dbReference type="ARBA" id="ARBA00022841"/>
    </source>
</evidence>
<dbReference type="OrthoDB" id="6041764at2"/>
<evidence type="ECO:0000256" key="1">
    <source>
        <dbReference type="ARBA" id="ARBA00004418"/>
    </source>
</evidence>
<organism evidence="9 10">
    <name type="scientific">Pseudomonas syringae</name>
    <dbReference type="NCBI Taxonomy" id="317"/>
    <lineage>
        <taxon>Bacteria</taxon>
        <taxon>Pseudomonadati</taxon>
        <taxon>Pseudomonadota</taxon>
        <taxon>Gammaproteobacteria</taxon>
        <taxon>Pseudomonadales</taxon>
        <taxon>Pseudomonadaceae</taxon>
        <taxon>Pseudomonas</taxon>
    </lineage>
</organism>
<dbReference type="UniPathway" id="UPA00286"/>
<keyword evidence="7" id="KW-0016">Alginate biosynthesis</keyword>
<dbReference type="GO" id="GO:0042597">
    <property type="term" value="C:periplasmic space"/>
    <property type="evidence" value="ECO:0007669"/>
    <property type="project" value="UniProtKB-SubCell"/>
</dbReference>
<evidence type="ECO:0000313" key="10">
    <source>
        <dbReference type="Proteomes" id="UP000028631"/>
    </source>
</evidence>
<comment type="pathway">
    <text evidence="2">Glycan biosynthesis; alginate biosynthesis.</text>
</comment>
<dbReference type="Pfam" id="PF11182">
    <property type="entry name" value="AlgF"/>
    <property type="match status" value="1"/>
</dbReference>
<comment type="subcellular location">
    <subcellularLocation>
        <location evidence="1">Periplasm</location>
    </subcellularLocation>
</comment>
<evidence type="ECO:0000256" key="8">
    <source>
        <dbReference type="SAM" id="SignalP"/>
    </source>
</evidence>